<protein>
    <recommendedName>
        <fullName evidence="4">PsiF repeat-containing protein</fullName>
    </recommendedName>
</protein>
<dbReference type="OrthoDB" id="9942711at2"/>
<organism evidence="2 3">
    <name type="scientific">Bosea lupini</name>
    <dbReference type="NCBI Taxonomy" id="1036779"/>
    <lineage>
        <taxon>Bacteria</taxon>
        <taxon>Pseudomonadati</taxon>
        <taxon>Pseudomonadota</taxon>
        <taxon>Alphaproteobacteria</taxon>
        <taxon>Hyphomicrobiales</taxon>
        <taxon>Boseaceae</taxon>
        <taxon>Bosea</taxon>
    </lineage>
</organism>
<dbReference type="EMBL" id="FOAN01000013">
    <property type="protein sequence ID" value="SEM49978.1"/>
    <property type="molecule type" value="Genomic_DNA"/>
</dbReference>
<evidence type="ECO:0000313" key="3">
    <source>
        <dbReference type="Proteomes" id="UP000199664"/>
    </source>
</evidence>
<feature type="chain" id="PRO_5011553875" description="PsiF repeat-containing protein" evidence="1">
    <location>
        <begin position="25"/>
        <end position="67"/>
    </location>
</feature>
<dbReference type="AlphaFoldDB" id="A0A1H7YX82"/>
<dbReference type="RefSeq" id="WP_091842013.1">
    <property type="nucleotide sequence ID" value="NZ_FOAN01000013.1"/>
</dbReference>
<evidence type="ECO:0000313" key="2">
    <source>
        <dbReference type="EMBL" id="SEM49978.1"/>
    </source>
</evidence>
<keyword evidence="1" id="KW-0732">Signal</keyword>
<sequence>MKPLRLAIALSLFCTPLLIADAMAAKRPADDPRRKCREAIQKSQGLGKDAKVSRKAIDQCVANGGQN</sequence>
<feature type="signal peptide" evidence="1">
    <location>
        <begin position="1"/>
        <end position="24"/>
    </location>
</feature>
<evidence type="ECO:0000256" key="1">
    <source>
        <dbReference type="SAM" id="SignalP"/>
    </source>
</evidence>
<name>A0A1H7YX82_9HYPH</name>
<keyword evidence="3" id="KW-1185">Reference proteome</keyword>
<proteinExistence type="predicted"/>
<dbReference type="Proteomes" id="UP000199664">
    <property type="component" value="Unassembled WGS sequence"/>
</dbReference>
<evidence type="ECO:0008006" key="4">
    <source>
        <dbReference type="Google" id="ProtNLM"/>
    </source>
</evidence>
<gene>
    <name evidence="2" type="ORF">SAMN04515666_1133</name>
</gene>
<accession>A0A1H7YX82</accession>
<reference evidence="3" key="1">
    <citation type="submission" date="2016-10" db="EMBL/GenBank/DDBJ databases">
        <authorList>
            <person name="Varghese N."/>
            <person name="Submissions S."/>
        </authorList>
    </citation>
    <scope>NUCLEOTIDE SEQUENCE [LARGE SCALE GENOMIC DNA]</scope>
    <source>
        <strain evidence="3">LMG 26383,CCUG 61248,R- 45681</strain>
    </source>
</reference>